<reference evidence="4 5" key="1">
    <citation type="journal article" date="2009" name="Science">
        <title>Green evolution and dynamic adaptations revealed by genomes of the marine picoeukaryotes Micromonas.</title>
        <authorList>
            <person name="Worden A.Z."/>
            <person name="Lee J.H."/>
            <person name="Mock T."/>
            <person name="Rouze P."/>
            <person name="Simmons M.P."/>
            <person name="Aerts A.L."/>
            <person name="Allen A.E."/>
            <person name="Cuvelier M.L."/>
            <person name="Derelle E."/>
            <person name="Everett M.V."/>
            <person name="Foulon E."/>
            <person name="Grimwood J."/>
            <person name="Gundlach H."/>
            <person name="Henrissat B."/>
            <person name="Napoli C."/>
            <person name="McDonald S.M."/>
            <person name="Parker M.S."/>
            <person name="Rombauts S."/>
            <person name="Salamov A."/>
            <person name="Von Dassow P."/>
            <person name="Badger J.H."/>
            <person name="Coutinho P.M."/>
            <person name="Demir E."/>
            <person name="Dubchak I."/>
            <person name="Gentemann C."/>
            <person name="Eikrem W."/>
            <person name="Gready J.E."/>
            <person name="John U."/>
            <person name="Lanier W."/>
            <person name="Lindquist E.A."/>
            <person name="Lucas S."/>
            <person name="Mayer K.F."/>
            <person name="Moreau H."/>
            <person name="Not F."/>
            <person name="Otillar R."/>
            <person name="Panaud O."/>
            <person name="Pangilinan J."/>
            <person name="Paulsen I."/>
            <person name="Piegu B."/>
            <person name="Poliakov A."/>
            <person name="Robbens S."/>
            <person name="Schmutz J."/>
            <person name="Toulza E."/>
            <person name="Wyss T."/>
            <person name="Zelensky A."/>
            <person name="Zhou K."/>
            <person name="Armbrust E.V."/>
            <person name="Bhattacharya D."/>
            <person name="Goodenough U.W."/>
            <person name="Van de Peer Y."/>
            <person name="Grigoriev I.V."/>
        </authorList>
    </citation>
    <scope>NUCLEOTIDE SEQUENCE [LARGE SCALE GENOMIC DNA]</scope>
    <source>
        <strain evidence="5">RCC299 / NOUM17</strain>
    </source>
</reference>
<evidence type="ECO:0000313" key="5">
    <source>
        <dbReference type="Proteomes" id="UP000002009"/>
    </source>
</evidence>
<dbReference type="Pfam" id="PF13855">
    <property type="entry name" value="LRR_8"/>
    <property type="match status" value="1"/>
</dbReference>
<dbReference type="KEGG" id="mis:MICPUN_57486"/>
<keyword evidence="2" id="KW-0433">Leucine-rich repeat</keyword>
<name>C1E564_MICCC</name>
<dbReference type="InterPro" id="IPR050216">
    <property type="entry name" value="LRR_domain-containing"/>
</dbReference>
<evidence type="ECO:0000256" key="3">
    <source>
        <dbReference type="ARBA" id="ARBA00022737"/>
    </source>
</evidence>
<dbReference type="GeneID" id="8242488"/>
<dbReference type="InterPro" id="IPR003591">
    <property type="entry name" value="Leu-rich_rpt_typical-subtyp"/>
</dbReference>
<sequence length="286" mass="31542">MSDFFSRLTNDITVAFEKLGSDFNKATSASKRKETAGKTGIVSEREAGWSSFPEYVIELGPKVRSINCERNSIASLPEDFGLKLTLVTKLSMGYNVLARLPDSLCLMTTLKSLRLEKNKIEHLPDTLGDLVRLEELVLRDNRIRVLPKSICGLKKLTRVDLSRNRLTCAETQDESGLANVAGCARLTELRVDGNVGIEALPNAWGQLTALVSVSADETRVRTVPTEVFTGCVKLERVSLRCCPTDIDAIRATKGWDEFDARRIKGRDKQIHGGVMLGSLDDGLDKS</sequence>
<dbReference type="InParanoid" id="C1E564"/>
<dbReference type="STRING" id="296587.C1E564"/>
<dbReference type="PANTHER" id="PTHR48051">
    <property type="match status" value="1"/>
</dbReference>
<dbReference type="RefSeq" id="XP_002501580.1">
    <property type="nucleotide sequence ID" value="XM_002501534.1"/>
</dbReference>
<dbReference type="PANTHER" id="PTHR48051:SF1">
    <property type="entry name" value="RAS SUPPRESSOR PROTEIN 1"/>
    <property type="match status" value="1"/>
</dbReference>
<keyword evidence="5" id="KW-1185">Reference proteome</keyword>
<dbReference type="AlphaFoldDB" id="C1E564"/>
<dbReference type="SUPFAM" id="SSF52058">
    <property type="entry name" value="L domain-like"/>
    <property type="match status" value="1"/>
</dbReference>
<proteinExistence type="predicted"/>
<dbReference type="InterPro" id="IPR001611">
    <property type="entry name" value="Leu-rich_rpt"/>
</dbReference>
<protein>
    <submittedName>
        <fullName evidence="4">Uncharacterized protein</fullName>
    </submittedName>
</protein>
<dbReference type="GO" id="GO:0005930">
    <property type="term" value="C:axoneme"/>
    <property type="evidence" value="ECO:0007669"/>
    <property type="project" value="UniProtKB-SubCell"/>
</dbReference>
<evidence type="ECO:0000313" key="4">
    <source>
        <dbReference type="EMBL" id="ACO62838.1"/>
    </source>
</evidence>
<accession>C1E564</accession>
<gene>
    <name evidence="4" type="ORF">MICPUN_57486</name>
</gene>
<dbReference type="SMART" id="SM00369">
    <property type="entry name" value="LRR_TYP"/>
    <property type="match status" value="5"/>
</dbReference>
<keyword evidence="3" id="KW-0677">Repeat</keyword>
<comment type="subcellular location">
    <subcellularLocation>
        <location evidence="1">Cytoplasm</location>
        <location evidence="1">Cytoskeleton</location>
        <location evidence="1">Cilium axoneme</location>
    </subcellularLocation>
</comment>
<dbReference type="Gene3D" id="3.80.10.10">
    <property type="entry name" value="Ribonuclease Inhibitor"/>
    <property type="match status" value="2"/>
</dbReference>
<dbReference type="OMA" id="INCERNS"/>
<evidence type="ECO:0000256" key="1">
    <source>
        <dbReference type="ARBA" id="ARBA00004430"/>
    </source>
</evidence>
<dbReference type="eggNOG" id="KOG0619">
    <property type="taxonomic scope" value="Eukaryota"/>
</dbReference>
<dbReference type="Proteomes" id="UP000002009">
    <property type="component" value="Chromosome 4"/>
</dbReference>
<dbReference type="EMBL" id="CP001325">
    <property type="protein sequence ID" value="ACO62838.1"/>
    <property type="molecule type" value="Genomic_DNA"/>
</dbReference>
<evidence type="ECO:0000256" key="2">
    <source>
        <dbReference type="ARBA" id="ARBA00022614"/>
    </source>
</evidence>
<organism evidence="4 5">
    <name type="scientific">Micromonas commoda (strain RCC299 / NOUM17 / CCMP2709)</name>
    <name type="common">Picoplanktonic green alga</name>
    <dbReference type="NCBI Taxonomy" id="296587"/>
    <lineage>
        <taxon>Eukaryota</taxon>
        <taxon>Viridiplantae</taxon>
        <taxon>Chlorophyta</taxon>
        <taxon>Mamiellophyceae</taxon>
        <taxon>Mamiellales</taxon>
        <taxon>Mamiellaceae</taxon>
        <taxon>Micromonas</taxon>
    </lineage>
</organism>
<dbReference type="InterPro" id="IPR032675">
    <property type="entry name" value="LRR_dom_sf"/>
</dbReference>
<dbReference type="OrthoDB" id="566279at2759"/>